<sequence length="105" mass="10370">MRKKVTALSVLAAGIVLAAGGTAAADNNTTVTGGDGFSESPIVVNAPQQGIAVVNGSLVDGRCIAPWSNGAVLGGVAAPNSHYAACNTAEVDQSQWAPYAGGLLF</sequence>
<reference evidence="2" key="1">
    <citation type="journal article" date="2014" name="Int. J. Syst. Evol. Microbiol.">
        <title>Complete genome sequence of Corynebacterium casei LMG S-19264T (=DSM 44701T), isolated from a smear-ripened cheese.</title>
        <authorList>
            <consortium name="US DOE Joint Genome Institute (JGI-PGF)"/>
            <person name="Walter F."/>
            <person name="Albersmeier A."/>
            <person name="Kalinowski J."/>
            <person name="Ruckert C."/>
        </authorList>
    </citation>
    <scope>NUCLEOTIDE SEQUENCE</scope>
    <source>
        <strain evidence="2">JCM 4369</strain>
    </source>
</reference>
<dbReference type="RefSeq" id="WP_031159879.1">
    <property type="nucleotide sequence ID" value="NZ_BMTD01000001.1"/>
</dbReference>
<dbReference type="EMBL" id="BMTD01000001">
    <property type="protein sequence ID" value="GGU74409.1"/>
    <property type="molecule type" value="Genomic_DNA"/>
</dbReference>
<accession>A0A918M7S5</accession>
<dbReference type="AlphaFoldDB" id="A0A918M7S5"/>
<gene>
    <name evidence="2" type="ORF">GCM10010260_02800</name>
</gene>
<feature type="chain" id="PRO_5038540527" description="Secreted protein" evidence="1">
    <location>
        <begin position="19"/>
        <end position="105"/>
    </location>
</feature>
<evidence type="ECO:0000256" key="1">
    <source>
        <dbReference type="SAM" id="SignalP"/>
    </source>
</evidence>
<name>A0A918M7S5_9ACTN</name>
<protein>
    <recommendedName>
        <fullName evidence="4">Secreted protein</fullName>
    </recommendedName>
</protein>
<proteinExistence type="predicted"/>
<organism evidence="2 3">
    <name type="scientific">Streptomyces filipinensis</name>
    <dbReference type="NCBI Taxonomy" id="66887"/>
    <lineage>
        <taxon>Bacteria</taxon>
        <taxon>Bacillati</taxon>
        <taxon>Actinomycetota</taxon>
        <taxon>Actinomycetes</taxon>
        <taxon>Kitasatosporales</taxon>
        <taxon>Streptomycetaceae</taxon>
        <taxon>Streptomyces</taxon>
    </lineage>
</organism>
<feature type="signal peptide" evidence="1">
    <location>
        <begin position="1"/>
        <end position="18"/>
    </location>
</feature>
<keyword evidence="1" id="KW-0732">Signal</keyword>
<evidence type="ECO:0000313" key="3">
    <source>
        <dbReference type="Proteomes" id="UP000618795"/>
    </source>
</evidence>
<comment type="caution">
    <text evidence="2">The sequence shown here is derived from an EMBL/GenBank/DDBJ whole genome shotgun (WGS) entry which is preliminary data.</text>
</comment>
<evidence type="ECO:0008006" key="4">
    <source>
        <dbReference type="Google" id="ProtNLM"/>
    </source>
</evidence>
<dbReference type="Proteomes" id="UP000618795">
    <property type="component" value="Unassembled WGS sequence"/>
</dbReference>
<evidence type="ECO:0000313" key="2">
    <source>
        <dbReference type="EMBL" id="GGU74409.1"/>
    </source>
</evidence>
<keyword evidence="3" id="KW-1185">Reference proteome</keyword>
<reference evidence="2" key="2">
    <citation type="submission" date="2020-09" db="EMBL/GenBank/DDBJ databases">
        <authorList>
            <person name="Sun Q."/>
            <person name="Ohkuma M."/>
        </authorList>
    </citation>
    <scope>NUCLEOTIDE SEQUENCE</scope>
    <source>
        <strain evidence="2">JCM 4369</strain>
    </source>
</reference>